<protein>
    <submittedName>
        <fullName evidence="1">Uncharacterized protein</fullName>
    </submittedName>
</protein>
<name>A0A0C1V5Y6_9ENTR</name>
<sequence length="40" mass="4644">MYSSGNWNETFHFALIASYPFQESTTTATLKGYRGIIHRF</sequence>
<comment type="caution">
    <text evidence="1">The sequence shown here is derived from an EMBL/GenBank/DDBJ whole genome shotgun (WGS) entry which is preliminary data.</text>
</comment>
<gene>
    <name evidence="1" type="ORF">P689_122301</name>
</gene>
<dbReference type="Proteomes" id="UP000054529">
    <property type="component" value="Unassembled WGS sequence"/>
</dbReference>
<proteinExistence type="predicted"/>
<dbReference type="AlphaFoldDB" id="A0A0C1V5Y6"/>
<accession>A0A0C1V5Y6</accession>
<dbReference type="HOGENOM" id="CLU_3286635_0_0_6"/>
<organism evidence="1 2">
    <name type="scientific">Candidatus Riesia pediculischaeffi PTSU</name>
    <dbReference type="NCBI Taxonomy" id="1401651"/>
    <lineage>
        <taxon>Bacteria</taxon>
        <taxon>Pseudomonadati</taxon>
        <taxon>Pseudomonadota</taxon>
        <taxon>Gammaproteobacteria</taxon>
        <taxon>Enterobacterales</taxon>
        <taxon>Enterobacteriaceae</taxon>
        <taxon>Candidatus Riesia</taxon>
    </lineage>
</organism>
<evidence type="ECO:0000313" key="2">
    <source>
        <dbReference type="Proteomes" id="UP000054529"/>
    </source>
</evidence>
<reference evidence="1 2" key="1">
    <citation type="journal article" date="2014" name="G3 (Bethesda)">
        <title>Genome sequence of Candidatus Riesia pediculischaeffi, endosymbiont of chimpanzee lice, and genomic comparison of recently acquired endosymbionts from human and chimpanzee lice.</title>
        <authorList>
            <person name="Boyd B.M."/>
            <person name="Allen J.M."/>
            <person name="de Crecy-Lagard V."/>
            <person name="Reed D.L."/>
        </authorList>
    </citation>
    <scope>NUCLEOTIDE SEQUENCE [LARGE SCALE GENOMIC DNA]</scope>
    <source>
        <strain evidence="1 2">PTSU</strain>
    </source>
</reference>
<dbReference type="EMBL" id="AWXV01000004">
    <property type="protein sequence ID" value="KIE63819.1"/>
    <property type="molecule type" value="Genomic_DNA"/>
</dbReference>
<evidence type="ECO:0000313" key="1">
    <source>
        <dbReference type="EMBL" id="KIE63819.1"/>
    </source>
</evidence>